<evidence type="ECO:0000313" key="3">
    <source>
        <dbReference type="Proteomes" id="UP000765507"/>
    </source>
</evidence>
<feature type="non-terminal residue" evidence="2">
    <location>
        <position position="1"/>
    </location>
</feature>
<evidence type="ECO:0000313" key="2">
    <source>
        <dbReference type="EMBL" id="KAG6924440.1"/>
    </source>
</evidence>
<evidence type="ECO:0000256" key="1">
    <source>
        <dbReference type="SAM" id="MobiDB-lite"/>
    </source>
</evidence>
<reference evidence="2 3" key="1">
    <citation type="journal article" date="2020" name="G3 (Bethesda)">
        <title>Draft Genome of the Common Snapping Turtle, Chelydra serpentina, a Model for Phenotypic Plasticity in Reptiles.</title>
        <authorList>
            <person name="Das D."/>
            <person name="Singh S.K."/>
            <person name="Bierstedt J."/>
            <person name="Erickson A."/>
            <person name="Galli G.L.J."/>
            <person name="Crossley D.A. 2nd"/>
            <person name="Rhen T."/>
        </authorList>
    </citation>
    <scope>NUCLEOTIDE SEQUENCE [LARGE SCALE GENOMIC DNA]</scope>
    <source>
        <strain evidence="2">KW</strain>
    </source>
</reference>
<dbReference type="AlphaFoldDB" id="A0A8T1S6F8"/>
<comment type="caution">
    <text evidence="2">The sequence shown here is derived from an EMBL/GenBank/DDBJ whole genome shotgun (WGS) entry which is preliminary data.</text>
</comment>
<sequence length="86" mass="9410">SLLSPGWQSGRGRDGWEQGNAQRPFLNLQPHYTVLDAFTWGALAVLALQLARQIPWLSPVPGAGREDGYPRMGGLLSLLPHQHSVP</sequence>
<accession>A0A8T1S6F8</accession>
<protein>
    <submittedName>
        <fullName evidence="2">Death ligand signal enhancer</fullName>
    </submittedName>
</protein>
<gene>
    <name evidence="2" type="primary">DELE1</name>
    <name evidence="2" type="ORF">G0U57_017345</name>
</gene>
<feature type="region of interest" description="Disordered" evidence="1">
    <location>
        <begin position="1"/>
        <end position="20"/>
    </location>
</feature>
<dbReference type="Proteomes" id="UP000765507">
    <property type="component" value="Unassembled WGS sequence"/>
</dbReference>
<feature type="non-terminal residue" evidence="2">
    <location>
        <position position="86"/>
    </location>
</feature>
<keyword evidence="3" id="KW-1185">Reference proteome</keyword>
<dbReference type="EMBL" id="JAHGAV010000597">
    <property type="protein sequence ID" value="KAG6924440.1"/>
    <property type="molecule type" value="Genomic_DNA"/>
</dbReference>
<organism evidence="2 3">
    <name type="scientific">Chelydra serpentina</name>
    <name type="common">Snapping turtle</name>
    <name type="synonym">Testudo serpentina</name>
    <dbReference type="NCBI Taxonomy" id="8475"/>
    <lineage>
        <taxon>Eukaryota</taxon>
        <taxon>Metazoa</taxon>
        <taxon>Chordata</taxon>
        <taxon>Craniata</taxon>
        <taxon>Vertebrata</taxon>
        <taxon>Euteleostomi</taxon>
        <taxon>Archelosauria</taxon>
        <taxon>Testudinata</taxon>
        <taxon>Testudines</taxon>
        <taxon>Cryptodira</taxon>
        <taxon>Durocryptodira</taxon>
        <taxon>Americhelydia</taxon>
        <taxon>Chelydroidea</taxon>
        <taxon>Chelydridae</taxon>
        <taxon>Chelydra</taxon>
    </lineage>
</organism>
<proteinExistence type="predicted"/>
<dbReference type="OrthoDB" id="2384430at2759"/>
<name>A0A8T1S6F8_CHESE</name>